<evidence type="ECO:0000313" key="13">
    <source>
        <dbReference type="Proteomes" id="UP000248326"/>
    </source>
</evidence>
<dbReference type="PANTHER" id="PTHR47964:SF1">
    <property type="entry name" value="ATP-DEPENDENT DNA HELICASE HOMOLOG RECG, CHLOROPLASTIC"/>
    <property type="match status" value="1"/>
</dbReference>
<comment type="caution">
    <text evidence="12">The sequence shown here is derived from an EMBL/GenBank/DDBJ whole genome shotgun (WGS) entry which is preliminary data.</text>
</comment>
<evidence type="ECO:0000256" key="2">
    <source>
        <dbReference type="ARBA" id="ARBA00022741"/>
    </source>
</evidence>
<dbReference type="AlphaFoldDB" id="A0A318S590"/>
<keyword evidence="4 9" id="KW-0378">Hydrolase</keyword>
<dbReference type="PANTHER" id="PTHR47964">
    <property type="entry name" value="ATP-DEPENDENT DNA HELICASE HOMOLOG RECG, CHLOROPLASTIC"/>
    <property type="match status" value="1"/>
</dbReference>
<keyword evidence="7 9" id="KW-0238">DNA-binding</keyword>
<dbReference type="EC" id="3.6.4.-" evidence="9"/>
<feature type="domain" description="Helicase C-terminal" evidence="11">
    <location>
        <begin position="753"/>
        <end position="909"/>
    </location>
</feature>
<name>A0A318S590_9DEIO</name>
<dbReference type="Pfam" id="PF00270">
    <property type="entry name" value="DEAD"/>
    <property type="match status" value="1"/>
</dbReference>
<dbReference type="InterPro" id="IPR003711">
    <property type="entry name" value="CarD-like/TRCF_RID"/>
</dbReference>
<comment type="similarity">
    <text evidence="9">In the N-terminal section; belongs to the UvrB family.</text>
</comment>
<dbReference type="SUPFAM" id="SSF52540">
    <property type="entry name" value="P-loop containing nucleoside triphosphate hydrolases"/>
    <property type="match status" value="3"/>
</dbReference>
<evidence type="ECO:0000256" key="1">
    <source>
        <dbReference type="ARBA" id="ARBA00022490"/>
    </source>
</evidence>
<dbReference type="PROSITE" id="PS51194">
    <property type="entry name" value="HELICASE_CTER"/>
    <property type="match status" value="1"/>
</dbReference>
<dbReference type="GO" id="GO:0003678">
    <property type="term" value="F:DNA helicase activity"/>
    <property type="evidence" value="ECO:0007669"/>
    <property type="project" value="TreeGrafter"/>
</dbReference>
<dbReference type="SUPFAM" id="SSF143517">
    <property type="entry name" value="TRCF domain-like"/>
    <property type="match status" value="1"/>
</dbReference>
<keyword evidence="13" id="KW-1185">Reference proteome</keyword>
<reference evidence="12 13" key="1">
    <citation type="submission" date="2018-06" db="EMBL/GenBank/DDBJ databases">
        <title>Genomic Encyclopedia of Type Strains, Phase IV (KMG-IV): sequencing the most valuable type-strain genomes for metagenomic binning, comparative biology and taxonomic classification.</title>
        <authorList>
            <person name="Goeker M."/>
        </authorList>
    </citation>
    <scope>NUCLEOTIDE SEQUENCE [LARGE SCALE GENOMIC DNA]</scope>
    <source>
        <strain evidence="12 13">DSM 18048</strain>
    </source>
</reference>
<keyword evidence="3 9" id="KW-0227">DNA damage</keyword>
<dbReference type="GO" id="GO:0016787">
    <property type="term" value="F:hydrolase activity"/>
    <property type="evidence" value="ECO:0007669"/>
    <property type="project" value="UniProtKB-KW"/>
</dbReference>
<protein>
    <recommendedName>
        <fullName evidence="9">Transcription-repair-coupling factor</fullName>
        <shortName evidence="9">TRCF</shortName>
        <ecNumber evidence="9">3.6.4.-</ecNumber>
    </recommendedName>
</protein>
<dbReference type="Pfam" id="PF17757">
    <property type="entry name" value="UvrB_inter"/>
    <property type="match status" value="1"/>
</dbReference>
<evidence type="ECO:0000259" key="11">
    <source>
        <dbReference type="PROSITE" id="PS51194"/>
    </source>
</evidence>
<dbReference type="Proteomes" id="UP000248326">
    <property type="component" value="Unassembled WGS sequence"/>
</dbReference>
<dbReference type="Gene3D" id="3.30.2060.10">
    <property type="entry name" value="Penicillin-binding protein 1b domain"/>
    <property type="match status" value="1"/>
</dbReference>
<evidence type="ECO:0000256" key="6">
    <source>
        <dbReference type="ARBA" id="ARBA00022840"/>
    </source>
</evidence>
<dbReference type="InterPro" id="IPR041471">
    <property type="entry name" value="UvrB_inter"/>
</dbReference>
<evidence type="ECO:0000256" key="9">
    <source>
        <dbReference type="HAMAP-Rule" id="MF_00969"/>
    </source>
</evidence>
<dbReference type="InterPro" id="IPR037235">
    <property type="entry name" value="TRCF-like_C_D7"/>
</dbReference>
<evidence type="ECO:0000256" key="3">
    <source>
        <dbReference type="ARBA" id="ARBA00022763"/>
    </source>
</evidence>
<keyword evidence="1 9" id="KW-0963">Cytoplasm</keyword>
<dbReference type="Gene3D" id="3.40.50.300">
    <property type="entry name" value="P-loop containing nucleotide triphosphate hydrolases"/>
    <property type="match status" value="2"/>
</dbReference>
<keyword evidence="2 9" id="KW-0547">Nucleotide-binding</keyword>
<dbReference type="Gene3D" id="3.90.1150.50">
    <property type="entry name" value="Transcription-repair-coupling factor, D7 domain"/>
    <property type="match status" value="1"/>
</dbReference>
<feature type="domain" description="Helicase ATP-binding" evidence="10">
    <location>
        <begin position="553"/>
        <end position="731"/>
    </location>
</feature>
<dbReference type="EMBL" id="QJSX01000026">
    <property type="protein sequence ID" value="PYE48958.1"/>
    <property type="molecule type" value="Genomic_DNA"/>
</dbReference>
<dbReference type="SMART" id="SM00490">
    <property type="entry name" value="HELICc"/>
    <property type="match status" value="1"/>
</dbReference>
<dbReference type="GO" id="GO:0005524">
    <property type="term" value="F:ATP binding"/>
    <property type="evidence" value="ECO:0007669"/>
    <property type="project" value="UniProtKB-UniRule"/>
</dbReference>
<dbReference type="InterPro" id="IPR011545">
    <property type="entry name" value="DEAD/DEAH_box_helicase_dom"/>
</dbReference>
<evidence type="ECO:0000313" key="12">
    <source>
        <dbReference type="EMBL" id="PYE48958.1"/>
    </source>
</evidence>
<dbReference type="InterPro" id="IPR036101">
    <property type="entry name" value="CarD-like/TRCF_RID_sf"/>
</dbReference>
<dbReference type="InterPro" id="IPR001650">
    <property type="entry name" value="Helicase_C-like"/>
</dbReference>
<evidence type="ECO:0000259" key="10">
    <source>
        <dbReference type="PROSITE" id="PS51192"/>
    </source>
</evidence>
<dbReference type="SMART" id="SM00487">
    <property type="entry name" value="DEXDc"/>
    <property type="match status" value="1"/>
</dbReference>
<sequence length="1089" mass="120140">MKWEVGGELKGPSTIRILHAPRDEYTEVSSLRDVGAYPSENDRESALLPSLALIGDLQIVTTAARPLTALVPRAPLGTLLMLPQVARAALFAAHPGSSVLLTTPERLHLYAGAEPLGSALSVNPGLREWSGRERHVVLDVVTALDLFPRDPDAHALTLRVGETYPREDLLAKLEKLGYERGEDAGYELRGDLLELRVGEETIRAEFFGDDLDTLRKVDEYGQPGEKLESFSLAPAEGYLSDVKWDATRLELLPGRIFLDSPEFFGSALGPQLDTLWSLLEGREVTSFGRAPLDLPDATVALRPLPFYRAKLSEFASQVDAWRASGYQILMLVRHERTATYLSHNLLGGGEPRWLTGPKVRPGDIGFLRAPGEGGFEVVDEKIVVLTEDLLYGFQGGAALRGKKLAGKPVTDALGLGIGDFLIHPEHGVGRFLGLETRTVLGVARDYLHLEYKNGAKLFLPIELLPVLRRHPGTTDDPPTLSSLDKKDWSKAREKARKNAEQLAAKLLVQYAARQVTPGFSFGPLSEWDAQIEQNFQYELTADQGTALKETFRDLEAPHPMDRLIAGDVGFGKTEVALRAAHRVIGHGKQVAMLVPTTLLAEQHTETFRARFKDLPVRVEGLSRFTPPKQETQILKDLAAGKVDVLIGTHRLLSEDVSFKDLGMVIIDEEHRFGVAQKEKLRALKGLPEPDKSGKVDIPSGMNSPDVLSLSATPIPRTLYMSMVGLRDMSSIQTPPKGRKPIQTVLAPYEPIAVRNAIMTEIERGGKVFYIHDRIASMGARSLYLRNLVPEARVGVAHGQMNEEELEEIMMGFSEGAFDVLLSTTIVETGLDIPEANTILIERADRLGLAQLYQLRGRVGRRAQEAFAYLFYPPRITENASRRLWAIADLHDLGSGHKLAEKDMEIRGVGNILGGEQHGHVQAVSIEVYTELLAEAVSKLKGEKLVAPATVSIDLPVNARLTPAYFGDEDERIAAYGRISEAKTLAALSRIERDLRKRFGVPPQEVQHFLDLAKLRLTALAKRVASINDTMTGINVAFAYKNLDYDASGLRKYAHKTEVTTFPPGVKLDKKGLKPDEYPRVLLDMLTYFG</sequence>
<dbReference type="InterPro" id="IPR004576">
    <property type="entry name" value="Mfd"/>
</dbReference>
<dbReference type="Pfam" id="PF00271">
    <property type="entry name" value="Helicase_C"/>
    <property type="match status" value="1"/>
</dbReference>
<dbReference type="InterPro" id="IPR027417">
    <property type="entry name" value="P-loop_NTPase"/>
</dbReference>
<dbReference type="Pfam" id="PF03461">
    <property type="entry name" value="TRCF"/>
    <property type="match status" value="1"/>
</dbReference>
<comment type="function">
    <text evidence="9">Couples transcription and DNA repair by recognizing RNA polymerase (RNAP) stalled at DNA lesions. Mediates ATP-dependent release of RNAP and its truncated transcript from the DNA, and recruitment of nucleotide excision repair machinery to the damaged site.</text>
</comment>
<comment type="subcellular location">
    <subcellularLocation>
        <location evidence="9">Cytoplasm</location>
    </subcellularLocation>
</comment>
<evidence type="ECO:0000256" key="8">
    <source>
        <dbReference type="ARBA" id="ARBA00023204"/>
    </source>
</evidence>
<dbReference type="SUPFAM" id="SSF141259">
    <property type="entry name" value="CarD-like"/>
    <property type="match status" value="1"/>
</dbReference>
<dbReference type="SMART" id="SM00982">
    <property type="entry name" value="TRCF"/>
    <property type="match status" value="1"/>
</dbReference>
<organism evidence="12 13">
    <name type="scientific">Deinococcus yavapaiensis KR-236</name>
    <dbReference type="NCBI Taxonomy" id="694435"/>
    <lineage>
        <taxon>Bacteria</taxon>
        <taxon>Thermotogati</taxon>
        <taxon>Deinococcota</taxon>
        <taxon>Deinococci</taxon>
        <taxon>Deinococcales</taxon>
        <taxon>Deinococcaceae</taxon>
        <taxon>Deinococcus</taxon>
    </lineage>
</organism>
<dbReference type="InterPro" id="IPR005118">
    <property type="entry name" value="TRCF_C"/>
</dbReference>
<dbReference type="GO" id="GO:0003684">
    <property type="term" value="F:damaged DNA binding"/>
    <property type="evidence" value="ECO:0007669"/>
    <property type="project" value="InterPro"/>
</dbReference>
<evidence type="ECO:0000256" key="7">
    <source>
        <dbReference type="ARBA" id="ARBA00023125"/>
    </source>
</evidence>
<dbReference type="InterPro" id="IPR014001">
    <property type="entry name" value="Helicase_ATP-bd"/>
</dbReference>
<dbReference type="Pfam" id="PF02559">
    <property type="entry name" value="CarD_TRCF_RID"/>
    <property type="match status" value="1"/>
</dbReference>
<accession>A0A318S590</accession>
<keyword evidence="5 12" id="KW-0347">Helicase</keyword>
<dbReference type="GO" id="GO:0006355">
    <property type="term" value="P:regulation of DNA-templated transcription"/>
    <property type="evidence" value="ECO:0007669"/>
    <property type="project" value="UniProtKB-UniRule"/>
</dbReference>
<comment type="similarity">
    <text evidence="9">In the C-terminal section; belongs to the helicase family. RecG subfamily.</text>
</comment>
<dbReference type="PROSITE" id="PS51192">
    <property type="entry name" value="HELICASE_ATP_BIND_1"/>
    <property type="match status" value="1"/>
</dbReference>
<dbReference type="CDD" id="cd17991">
    <property type="entry name" value="DEXHc_TRCF"/>
    <property type="match status" value="1"/>
</dbReference>
<evidence type="ECO:0000256" key="4">
    <source>
        <dbReference type="ARBA" id="ARBA00022801"/>
    </source>
</evidence>
<dbReference type="InterPro" id="IPR047112">
    <property type="entry name" value="RecG/Mfd"/>
</dbReference>
<proteinExistence type="inferred from homology"/>
<keyword evidence="6 9" id="KW-0067">ATP-binding</keyword>
<dbReference type="GO" id="GO:0000716">
    <property type="term" value="P:transcription-coupled nucleotide-excision repair, DNA damage recognition"/>
    <property type="evidence" value="ECO:0007669"/>
    <property type="project" value="UniProtKB-UniRule"/>
</dbReference>
<keyword evidence="8 9" id="KW-0234">DNA repair</keyword>
<dbReference type="GO" id="GO:0005737">
    <property type="term" value="C:cytoplasm"/>
    <property type="evidence" value="ECO:0007669"/>
    <property type="project" value="UniProtKB-SubCell"/>
</dbReference>
<evidence type="ECO:0000256" key="5">
    <source>
        <dbReference type="ARBA" id="ARBA00022806"/>
    </source>
</evidence>
<dbReference type="HAMAP" id="MF_00969">
    <property type="entry name" value="TRCF"/>
    <property type="match status" value="1"/>
</dbReference>
<dbReference type="Gene3D" id="2.40.10.170">
    <property type="match status" value="1"/>
</dbReference>
<gene>
    <name evidence="9" type="primary">mfd</name>
    <name evidence="12" type="ORF">DES52_12624</name>
</gene>
<dbReference type="SMART" id="SM01058">
    <property type="entry name" value="CarD_TRCF"/>
    <property type="match status" value="1"/>
</dbReference>